<feature type="region of interest" description="Disordered" evidence="1">
    <location>
        <begin position="293"/>
        <end position="312"/>
    </location>
</feature>
<feature type="domain" description="HTH cro/C1-type" evidence="2">
    <location>
        <begin position="47"/>
        <end position="94"/>
    </location>
</feature>
<dbReference type="PROSITE" id="PS50943">
    <property type="entry name" value="HTH_CROC1"/>
    <property type="match status" value="1"/>
</dbReference>
<dbReference type="Gene3D" id="1.10.260.40">
    <property type="entry name" value="lambda repressor-like DNA-binding domains"/>
    <property type="match status" value="1"/>
</dbReference>
<dbReference type="KEGG" id="lse:F1C12_15545"/>
<dbReference type="RefSeq" id="WP_185275822.1">
    <property type="nucleotide sequence ID" value="NZ_CP043641.1"/>
</dbReference>
<dbReference type="Pfam" id="PF17765">
    <property type="entry name" value="MLTR_LBD"/>
    <property type="match status" value="1"/>
</dbReference>
<dbReference type="PANTHER" id="PTHR35010:SF2">
    <property type="entry name" value="BLL4672 PROTEIN"/>
    <property type="match status" value="1"/>
</dbReference>
<dbReference type="EMBL" id="CP043641">
    <property type="protein sequence ID" value="QNE36386.1"/>
    <property type="molecule type" value="Genomic_DNA"/>
</dbReference>
<dbReference type="GO" id="GO:0003677">
    <property type="term" value="F:DNA binding"/>
    <property type="evidence" value="ECO:0007669"/>
    <property type="project" value="InterPro"/>
</dbReference>
<evidence type="ECO:0000256" key="1">
    <source>
        <dbReference type="SAM" id="MobiDB-lite"/>
    </source>
</evidence>
<dbReference type="Pfam" id="PF13560">
    <property type="entry name" value="HTH_31"/>
    <property type="match status" value="1"/>
</dbReference>
<accession>A0A7G6YD21</accession>
<dbReference type="InterPro" id="IPR041413">
    <property type="entry name" value="MLTR_LBD"/>
</dbReference>
<dbReference type="SMART" id="SM00530">
    <property type="entry name" value="HTH_XRE"/>
    <property type="match status" value="1"/>
</dbReference>
<dbReference type="Gene3D" id="3.30.450.180">
    <property type="match status" value="1"/>
</dbReference>
<gene>
    <name evidence="3" type="ORF">F1C12_15545</name>
</gene>
<feature type="compositionally biased region" description="Basic and acidic residues" evidence="1">
    <location>
        <begin position="301"/>
        <end position="312"/>
    </location>
</feature>
<sequence length="312" mass="34731">MSDPGQTDHRGTTNSDDVREFLTSRRSRLTPEQAGLPAYGGNRRVSGLRREEVAMLAGVSVDYYTRLERGNLSGASDSVLEALARALQLDEAETAHLYDLARAADVAPRIRRRRSPQTVRPSLQRVIDAIVGAPAWVRNDRGDVLAANELGRALYLDLMAEKVQPPNASRFTFLNPKSRQFYANWEQAADDMVAILRSAAGRNPYDKDLTDLIGELSTRSEEFRTRWARHDVKYHRTGRKRVHHPIVGDLDLAFEAFELPGEPGLRINVYTADPGTPSEDALKLLASWAATQREAAQRAAEPADHPDIPVND</sequence>
<dbReference type="AlphaFoldDB" id="A0A7G6YD21"/>
<name>A0A7G6YD21_9MICO</name>
<dbReference type="CDD" id="cd00093">
    <property type="entry name" value="HTH_XRE"/>
    <property type="match status" value="1"/>
</dbReference>
<dbReference type="PANTHER" id="PTHR35010">
    <property type="entry name" value="BLL4672 PROTEIN-RELATED"/>
    <property type="match status" value="1"/>
</dbReference>
<dbReference type="Proteomes" id="UP000515511">
    <property type="component" value="Chromosome"/>
</dbReference>
<protein>
    <submittedName>
        <fullName evidence="3">Helix-turn-helix domain-containing protein</fullName>
    </submittedName>
</protein>
<dbReference type="InterPro" id="IPR001387">
    <property type="entry name" value="Cro/C1-type_HTH"/>
</dbReference>
<organism evidence="3 4">
    <name type="scientific">Leifsonia shinshuensis</name>
    <dbReference type="NCBI Taxonomy" id="150026"/>
    <lineage>
        <taxon>Bacteria</taxon>
        <taxon>Bacillati</taxon>
        <taxon>Actinomycetota</taxon>
        <taxon>Actinomycetes</taxon>
        <taxon>Micrococcales</taxon>
        <taxon>Microbacteriaceae</taxon>
        <taxon>Leifsonia</taxon>
    </lineage>
</organism>
<dbReference type="InterPro" id="IPR010982">
    <property type="entry name" value="Lambda_DNA-bd_dom_sf"/>
</dbReference>
<reference evidence="4" key="1">
    <citation type="submission" date="2019-09" db="EMBL/GenBank/DDBJ databases">
        <title>Antimicrobial potential of Antarctic Bacteria.</title>
        <authorList>
            <person name="Benaud N."/>
            <person name="Edwards R.J."/>
            <person name="Ferrari B.C."/>
        </authorList>
    </citation>
    <scope>NUCLEOTIDE SEQUENCE [LARGE SCALE GENOMIC DNA]</scope>
    <source>
        <strain evidence="4">INR9</strain>
    </source>
</reference>
<evidence type="ECO:0000313" key="4">
    <source>
        <dbReference type="Proteomes" id="UP000515511"/>
    </source>
</evidence>
<evidence type="ECO:0000259" key="2">
    <source>
        <dbReference type="PROSITE" id="PS50943"/>
    </source>
</evidence>
<proteinExistence type="predicted"/>
<dbReference type="SUPFAM" id="SSF47413">
    <property type="entry name" value="lambda repressor-like DNA-binding domains"/>
    <property type="match status" value="1"/>
</dbReference>
<evidence type="ECO:0000313" key="3">
    <source>
        <dbReference type="EMBL" id="QNE36386.1"/>
    </source>
</evidence>